<name>A0A174A8K3_9FIRM</name>
<dbReference type="AlphaFoldDB" id="A0A174A8K3"/>
<dbReference type="SUPFAM" id="SSF57938">
    <property type="entry name" value="DnaJ/Hsp40 cysteine-rich domain"/>
    <property type="match status" value="1"/>
</dbReference>
<dbReference type="Pfam" id="PF01556">
    <property type="entry name" value="DnaJ_C"/>
    <property type="match status" value="1"/>
</dbReference>
<dbReference type="GO" id="GO:0009408">
    <property type="term" value="P:response to heat"/>
    <property type="evidence" value="ECO:0007669"/>
    <property type="project" value="InterPro"/>
</dbReference>
<keyword evidence="1 10" id="KW-0235">DNA replication</keyword>
<dbReference type="PANTHER" id="PTHR43096:SF52">
    <property type="entry name" value="DNAJ HOMOLOG 1, MITOCHONDRIAL-RELATED"/>
    <property type="match status" value="1"/>
</dbReference>
<dbReference type="SMART" id="SM00271">
    <property type="entry name" value="DnaJ"/>
    <property type="match status" value="1"/>
</dbReference>
<dbReference type="InterPro" id="IPR002939">
    <property type="entry name" value="DnaJ_C"/>
</dbReference>
<dbReference type="PROSITE" id="PS50076">
    <property type="entry name" value="DNAJ_2"/>
    <property type="match status" value="1"/>
</dbReference>
<evidence type="ECO:0000256" key="9">
    <source>
        <dbReference type="ARBA" id="ARBA00067609"/>
    </source>
</evidence>
<dbReference type="SUPFAM" id="SSF49493">
    <property type="entry name" value="HSP40/DnaJ peptide-binding domain"/>
    <property type="match status" value="2"/>
</dbReference>
<dbReference type="CDD" id="cd10747">
    <property type="entry name" value="DnaJ_C"/>
    <property type="match status" value="1"/>
</dbReference>
<protein>
    <recommendedName>
        <fullName evidence="9 10">Chaperone protein DnaJ</fullName>
    </recommendedName>
</protein>
<evidence type="ECO:0000256" key="2">
    <source>
        <dbReference type="ARBA" id="ARBA00022723"/>
    </source>
</evidence>
<dbReference type="Gene3D" id="1.10.287.110">
    <property type="entry name" value="DnaJ domain"/>
    <property type="match status" value="1"/>
</dbReference>
<dbReference type="InterPro" id="IPR036410">
    <property type="entry name" value="HSP_DnaJ_Cys-rich_dom_sf"/>
</dbReference>
<feature type="compositionally biased region" description="Basic and acidic residues" evidence="12">
    <location>
        <begin position="383"/>
        <end position="397"/>
    </location>
</feature>
<keyword evidence="5 10" id="KW-0862">Zinc</keyword>
<feature type="binding site" evidence="10">
    <location>
        <position position="213"/>
    </location>
    <ligand>
        <name>Zn(2+)</name>
        <dbReference type="ChEBI" id="CHEBI:29105"/>
        <label>1</label>
    </ligand>
</feature>
<keyword evidence="2 10" id="KW-0479">Metal-binding</keyword>
<feature type="region of interest" description="Disordered" evidence="12">
    <location>
        <begin position="362"/>
        <end position="397"/>
    </location>
</feature>
<feature type="repeat" description="CXXCXGXG motif" evidence="10">
    <location>
        <begin position="153"/>
        <end position="160"/>
    </location>
</feature>
<evidence type="ECO:0000259" key="14">
    <source>
        <dbReference type="PROSITE" id="PS51188"/>
    </source>
</evidence>
<evidence type="ECO:0000256" key="7">
    <source>
        <dbReference type="ARBA" id="ARBA00053423"/>
    </source>
</evidence>
<feature type="binding site" evidence="10">
    <location>
        <position position="153"/>
    </location>
    <ligand>
        <name>Zn(2+)</name>
        <dbReference type="ChEBI" id="CHEBI:29105"/>
        <label>1</label>
    </ligand>
</feature>
<evidence type="ECO:0000256" key="6">
    <source>
        <dbReference type="ARBA" id="ARBA00023186"/>
    </source>
</evidence>
<dbReference type="GO" id="GO:0051082">
    <property type="term" value="F:unfolded protein binding"/>
    <property type="evidence" value="ECO:0007669"/>
    <property type="project" value="UniProtKB-UniRule"/>
</dbReference>
<dbReference type="Gene3D" id="6.20.20.10">
    <property type="match status" value="2"/>
</dbReference>
<dbReference type="PROSITE" id="PS00636">
    <property type="entry name" value="DNAJ_1"/>
    <property type="match status" value="1"/>
</dbReference>
<sequence>MAESKRDYYEVLGIGKDADEAAIKKAYRVLAKKYHPDMNPGDAEAEKKFKEASEAYAVLSDPEKRQKYDQFGHAAFDGGAGGAGGFGGFDFSGADFSDIFGDIFGDLFGGGRRGGRSNGPMRGANVRKSIRITFEEAVFGCEKELDLILKDPCETCNGTGAKPGTSPETCPKCGGRGQVVYTSQSFFGTVQNVQTCPNCGGSGKVIKEKCSKCAGSGYIANRKKIKVSIPAGIDNGQSVRIRDKGEPGVNGGPRGDLLVEVNVSAHPSLKRQDIHIFSTHPISFAVAALGGDIRIPTVDGDVIYNVKPGTKTDTKVRLKGKGVPSLRNPQARGDHYVTLEIQTPERLSSEAKEALRRFDELTGNTLHEHDETTGKVEKKKKKGFMEKMKEMKEALED</sequence>
<evidence type="ECO:0000313" key="17">
    <source>
        <dbReference type="Proteomes" id="UP000095787"/>
    </source>
</evidence>
<dbReference type="EMBL" id="CYZO01000009">
    <property type="protein sequence ID" value="CUN83785.1"/>
    <property type="molecule type" value="Genomic_DNA"/>
</dbReference>
<keyword evidence="10" id="KW-0963">Cytoplasm</keyword>
<evidence type="ECO:0000313" key="18">
    <source>
        <dbReference type="Proteomes" id="UP000292665"/>
    </source>
</evidence>
<evidence type="ECO:0000256" key="10">
    <source>
        <dbReference type="HAMAP-Rule" id="MF_01152"/>
    </source>
</evidence>
<dbReference type="Gene3D" id="2.60.260.20">
    <property type="entry name" value="Urease metallochaperone UreE, N-terminal domain"/>
    <property type="match status" value="2"/>
</dbReference>
<comment type="cofactor">
    <cofactor evidence="10">
        <name>Zn(2+)</name>
        <dbReference type="ChEBI" id="CHEBI:29105"/>
    </cofactor>
    <text evidence="10">Binds 2 Zn(2+) ions per monomer.</text>
</comment>
<dbReference type="HAMAP" id="MF_01152">
    <property type="entry name" value="DnaJ"/>
    <property type="match status" value="1"/>
</dbReference>
<dbReference type="Pfam" id="PF00684">
    <property type="entry name" value="DnaJ_CXXCXGXG"/>
    <property type="match status" value="1"/>
</dbReference>
<dbReference type="PANTHER" id="PTHR43096">
    <property type="entry name" value="DNAJ HOMOLOG 1, MITOCHONDRIAL-RELATED"/>
    <property type="match status" value="1"/>
</dbReference>
<evidence type="ECO:0000313" key="15">
    <source>
        <dbReference type="EMBL" id="CUN83785.1"/>
    </source>
</evidence>
<dbReference type="EMBL" id="RCYR01000001">
    <property type="protein sequence ID" value="RYS82217.1"/>
    <property type="molecule type" value="Genomic_DNA"/>
</dbReference>
<dbReference type="RefSeq" id="WP_004845695.1">
    <property type="nucleotide sequence ID" value="NZ_CATVPX010000020.1"/>
</dbReference>
<dbReference type="NCBIfam" id="NF008035">
    <property type="entry name" value="PRK10767.1"/>
    <property type="match status" value="1"/>
</dbReference>
<dbReference type="Pfam" id="PF00226">
    <property type="entry name" value="DnaJ"/>
    <property type="match status" value="1"/>
</dbReference>
<dbReference type="CDD" id="cd10719">
    <property type="entry name" value="DnaJ_zf"/>
    <property type="match status" value="1"/>
</dbReference>
<organism evidence="15 17">
    <name type="scientific">[Ruminococcus] torques</name>
    <dbReference type="NCBI Taxonomy" id="33039"/>
    <lineage>
        <taxon>Bacteria</taxon>
        <taxon>Bacillati</taxon>
        <taxon>Bacillota</taxon>
        <taxon>Clostridia</taxon>
        <taxon>Lachnospirales</taxon>
        <taxon>Lachnospiraceae</taxon>
        <taxon>Mediterraneibacter</taxon>
    </lineage>
</organism>
<feature type="binding site" evidence="10">
    <location>
        <position position="196"/>
    </location>
    <ligand>
        <name>Zn(2+)</name>
        <dbReference type="ChEBI" id="CHEBI:29105"/>
        <label>2</label>
    </ligand>
</feature>
<keyword evidence="3 10" id="KW-0677">Repeat</keyword>
<comment type="subunit">
    <text evidence="10">Homodimer.</text>
</comment>
<comment type="similarity">
    <text evidence="8 10">Belongs to the DnaJ family.</text>
</comment>
<feature type="binding site" evidence="10">
    <location>
        <position position="173"/>
    </location>
    <ligand>
        <name>Zn(2+)</name>
        <dbReference type="ChEBI" id="CHEBI:29105"/>
        <label>2</label>
    </ligand>
</feature>
<dbReference type="GeneID" id="97329023"/>
<dbReference type="GO" id="GO:0005524">
    <property type="term" value="F:ATP binding"/>
    <property type="evidence" value="ECO:0007669"/>
    <property type="project" value="InterPro"/>
</dbReference>
<keyword evidence="4 10" id="KW-0863">Zinc-finger</keyword>
<evidence type="ECO:0000313" key="16">
    <source>
        <dbReference type="EMBL" id="RYS82217.1"/>
    </source>
</evidence>
<keyword evidence="10 15" id="KW-0346">Stress response</keyword>
<dbReference type="FunFam" id="1.10.287.110:FF:000034">
    <property type="entry name" value="Chaperone protein DnaJ"/>
    <property type="match status" value="1"/>
</dbReference>
<dbReference type="GO" id="GO:0031072">
    <property type="term" value="F:heat shock protein binding"/>
    <property type="evidence" value="ECO:0007669"/>
    <property type="project" value="InterPro"/>
</dbReference>
<feature type="zinc finger region" description="CR-type" evidence="11">
    <location>
        <begin position="140"/>
        <end position="222"/>
    </location>
</feature>
<dbReference type="InterPro" id="IPR008971">
    <property type="entry name" value="HSP40/DnaJ_pept-bd"/>
</dbReference>
<evidence type="ECO:0000256" key="5">
    <source>
        <dbReference type="ARBA" id="ARBA00022833"/>
    </source>
</evidence>
<dbReference type="InterPro" id="IPR001305">
    <property type="entry name" value="HSP_DnaJ_Cys-rich_dom"/>
</dbReference>
<reference evidence="16 18" key="2">
    <citation type="journal article" date="2019" name="Science, e1252229">
        <title>Invertible promoters mediate bacterial phase variation, antibiotic resistance, and host adaptation in the gut.</title>
        <authorList>
            <person name="Jiang X."/>
            <person name="Hall A.B."/>
            <person name="Arthur T.D."/>
            <person name="Plichta D.R."/>
            <person name="Covington C.T."/>
            <person name="Poyet M."/>
            <person name="Crothers J."/>
            <person name="Moses P.L."/>
            <person name="Tolonen A.C."/>
            <person name="Vlamakis H."/>
            <person name="Alm E.J."/>
            <person name="Xavier R.J."/>
        </authorList>
    </citation>
    <scope>NUCLEOTIDE SEQUENCE [LARGE SCALE GENOMIC DNA]</scope>
    <source>
        <strain evidence="18">aa_0143</strain>
        <strain evidence="16">Aa_0143</strain>
    </source>
</reference>
<dbReference type="CDD" id="cd06257">
    <property type="entry name" value="DnaJ"/>
    <property type="match status" value="1"/>
</dbReference>
<dbReference type="GO" id="GO:0005737">
    <property type="term" value="C:cytoplasm"/>
    <property type="evidence" value="ECO:0007669"/>
    <property type="project" value="UniProtKB-SubCell"/>
</dbReference>
<proteinExistence type="inferred from homology"/>
<dbReference type="PROSITE" id="PS51188">
    <property type="entry name" value="ZF_CR"/>
    <property type="match status" value="1"/>
</dbReference>
<dbReference type="GO" id="GO:0006260">
    <property type="term" value="P:DNA replication"/>
    <property type="evidence" value="ECO:0007669"/>
    <property type="project" value="UniProtKB-KW"/>
</dbReference>
<accession>A0A174A8K3</accession>
<dbReference type="Proteomes" id="UP000095787">
    <property type="component" value="Unassembled WGS sequence"/>
</dbReference>
<feature type="binding site" evidence="10">
    <location>
        <position position="199"/>
    </location>
    <ligand>
        <name>Zn(2+)</name>
        <dbReference type="ChEBI" id="CHEBI:29105"/>
        <label>2</label>
    </ligand>
</feature>
<evidence type="ECO:0000256" key="8">
    <source>
        <dbReference type="ARBA" id="ARBA00061004"/>
    </source>
</evidence>
<evidence type="ECO:0000256" key="12">
    <source>
        <dbReference type="SAM" id="MobiDB-lite"/>
    </source>
</evidence>
<feature type="repeat" description="CXXCXGXG motif" evidence="10">
    <location>
        <begin position="196"/>
        <end position="203"/>
    </location>
</feature>
<comment type="domain">
    <text evidence="10">The J domain is necessary and sufficient to stimulate DnaK ATPase activity. Zinc center 1 plays an important role in the autonomous, DnaK-independent chaperone activity of DnaJ. Zinc center 2 is essential for interaction with DnaK and for DnaJ activity.</text>
</comment>
<dbReference type="PRINTS" id="PR00625">
    <property type="entry name" value="JDOMAIN"/>
</dbReference>
<feature type="repeat" description="CXXCXGXG motif" evidence="10">
    <location>
        <begin position="170"/>
        <end position="177"/>
    </location>
</feature>
<dbReference type="FunFam" id="2.10.230.10:FF:000002">
    <property type="entry name" value="Molecular chaperone DnaJ"/>
    <property type="match status" value="1"/>
</dbReference>
<feature type="binding site" evidence="10">
    <location>
        <position position="156"/>
    </location>
    <ligand>
        <name>Zn(2+)</name>
        <dbReference type="ChEBI" id="CHEBI:29105"/>
        <label>1</label>
    </ligand>
</feature>
<feature type="repeat" description="CXXCXGXG motif" evidence="10">
    <location>
        <begin position="210"/>
        <end position="217"/>
    </location>
</feature>
<evidence type="ECO:0000256" key="3">
    <source>
        <dbReference type="ARBA" id="ARBA00022737"/>
    </source>
</evidence>
<evidence type="ECO:0000256" key="1">
    <source>
        <dbReference type="ARBA" id="ARBA00022705"/>
    </source>
</evidence>
<feature type="compositionally biased region" description="Basic and acidic residues" evidence="12">
    <location>
        <begin position="362"/>
        <end position="376"/>
    </location>
</feature>
<dbReference type="NCBIfam" id="TIGR02349">
    <property type="entry name" value="DnaJ_bact"/>
    <property type="match status" value="1"/>
</dbReference>
<dbReference type="InterPro" id="IPR001623">
    <property type="entry name" value="DnaJ_domain"/>
</dbReference>
<dbReference type="InterPro" id="IPR018253">
    <property type="entry name" value="DnaJ_domain_CS"/>
</dbReference>
<dbReference type="Proteomes" id="UP000292665">
    <property type="component" value="Unassembled WGS sequence"/>
</dbReference>
<evidence type="ECO:0000256" key="4">
    <source>
        <dbReference type="ARBA" id="ARBA00022771"/>
    </source>
</evidence>
<evidence type="ECO:0000259" key="13">
    <source>
        <dbReference type="PROSITE" id="PS50076"/>
    </source>
</evidence>
<comment type="function">
    <text evidence="7 10">Participates actively in the response to hyperosmotic and heat shock by preventing the aggregation of stress-denatured proteins and by disaggregating proteins, also in an autonomous, DnaK-independent fashion. Unfolded proteins bind initially to DnaJ; upon interaction with the DnaJ-bound protein, DnaK hydrolyzes its bound ATP, resulting in the formation of a stable complex. GrpE releases ADP from DnaK; ATP binding to DnaK triggers the release of the substrate protein, thus completing the reaction cycle. Several rounds of ATP-dependent interactions between DnaJ, DnaK and GrpE are required for fully efficient folding. Also involved, together with DnaK and GrpE, in the DNA replication of plasmids through activation of initiation proteins.</text>
</comment>
<dbReference type="InterPro" id="IPR012724">
    <property type="entry name" value="DnaJ"/>
</dbReference>
<dbReference type="InterPro" id="IPR036869">
    <property type="entry name" value="J_dom_sf"/>
</dbReference>
<keyword evidence="6 10" id="KW-0143">Chaperone</keyword>
<dbReference type="SUPFAM" id="SSF46565">
    <property type="entry name" value="Chaperone J-domain"/>
    <property type="match status" value="1"/>
</dbReference>
<comment type="subcellular location">
    <subcellularLocation>
        <location evidence="10">Cytoplasm</location>
    </subcellularLocation>
</comment>
<feature type="domain" description="CR-type" evidence="14">
    <location>
        <begin position="140"/>
        <end position="222"/>
    </location>
</feature>
<gene>
    <name evidence="15" type="primary">dnaJ_1</name>
    <name evidence="10 16" type="synonym">dnaJ</name>
    <name evidence="16" type="ORF">EAI93_00470</name>
    <name evidence="15" type="ORF">ERS852456_00944</name>
</gene>
<evidence type="ECO:0000256" key="11">
    <source>
        <dbReference type="PROSITE-ProRule" id="PRU00546"/>
    </source>
</evidence>
<feature type="binding site" evidence="10">
    <location>
        <position position="170"/>
    </location>
    <ligand>
        <name>Zn(2+)</name>
        <dbReference type="ChEBI" id="CHEBI:29105"/>
        <label>2</label>
    </ligand>
</feature>
<dbReference type="GO" id="GO:0008270">
    <property type="term" value="F:zinc ion binding"/>
    <property type="evidence" value="ECO:0007669"/>
    <property type="project" value="UniProtKB-UniRule"/>
</dbReference>
<feature type="domain" description="J" evidence="13">
    <location>
        <begin position="7"/>
        <end position="72"/>
    </location>
</feature>
<dbReference type="FunFam" id="2.60.260.20:FF:000005">
    <property type="entry name" value="Chaperone protein dnaJ 1, mitochondrial"/>
    <property type="match status" value="1"/>
</dbReference>
<dbReference type="GO" id="GO:0042026">
    <property type="term" value="P:protein refolding"/>
    <property type="evidence" value="ECO:0007669"/>
    <property type="project" value="TreeGrafter"/>
</dbReference>
<feature type="binding site" evidence="10">
    <location>
        <position position="210"/>
    </location>
    <ligand>
        <name>Zn(2+)</name>
        <dbReference type="ChEBI" id="CHEBI:29105"/>
        <label>1</label>
    </ligand>
</feature>
<reference evidence="15 17" key="1">
    <citation type="submission" date="2015-09" db="EMBL/GenBank/DDBJ databases">
        <authorList>
            <consortium name="Pathogen Informatics"/>
        </authorList>
    </citation>
    <scope>NUCLEOTIDE SEQUENCE [LARGE SCALE GENOMIC DNA]</scope>
    <source>
        <strain evidence="15 17">2789STDY5834841</strain>
    </source>
</reference>